<evidence type="ECO:0000256" key="2">
    <source>
        <dbReference type="SAM" id="Phobius"/>
    </source>
</evidence>
<dbReference type="AlphaFoldDB" id="A0A9P6G2E9"/>
<evidence type="ECO:0000256" key="1">
    <source>
        <dbReference type="SAM" id="MobiDB-lite"/>
    </source>
</evidence>
<proteinExistence type="predicted"/>
<gene>
    <name evidence="4" type="ORF">BGW38_000792</name>
</gene>
<dbReference type="Proteomes" id="UP000780801">
    <property type="component" value="Unassembled WGS sequence"/>
</dbReference>
<evidence type="ECO:0000313" key="4">
    <source>
        <dbReference type="EMBL" id="KAF9585779.1"/>
    </source>
</evidence>
<evidence type="ECO:0000313" key="5">
    <source>
        <dbReference type="Proteomes" id="UP000780801"/>
    </source>
</evidence>
<keyword evidence="2" id="KW-0812">Transmembrane</keyword>
<accession>A0A9P6G2E9</accession>
<reference evidence="4" key="1">
    <citation type="journal article" date="2020" name="Fungal Divers.">
        <title>Resolving the Mortierellaceae phylogeny through synthesis of multi-gene phylogenetics and phylogenomics.</title>
        <authorList>
            <person name="Vandepol N."/>
            <person name="Liber J."/>
            <person name="Desiro A."/>
            <person name="Na H."/>
            <person name="Kennedy M."/>
            <person name="Barry K."/>
            <person name="Grigoriev I.V."/>
            <person name="Miller A.N."/>
            <person name="O'Donnell K."/>
            <person name="Stajich J.E."/>
            <person name="Bonito G."/>
        </authorList>
    </citation>
    <scope>NUCLEOTIDE SEQUENCE</scope>
    <source>
        <strain evidence="4">KOD1015</strain>
    </source>
</reference>
<feature type="transmembrane region" description="Helical" evidence="2">
    <location>
        <begin position="441"/>
        <end position="462"/>
    </location>
</feature>
<feature type="signal peptide" evidence="3">
    <location>
        <begin position="1"/>
        <end position="20"/>
    </location>
</feature>
<feature type="region of interest" description="Disordered" evidence="1">
    <location>
        <begin position="408"/>
        <end position="435"/>
    </location>
</feature>
<dbReference type="EMBL" id="JAABOA010000123">
    <property type="protein sequence ID" value="KAF9585779.1"/>
    <property type="molecule type" value="Genomic_DNA"/>
</dbReference>
<evidence type="ECO:0000256" key="3">
    <source>
        <dbReference type="SAM" id="SignalP"/>
    </source>
</evidence>
<dbReference type="PANTHER" id="PTHR38360">
    <property type="entry name" value="OS03G0120000 PROTEIN"/>
    <property type="match status" value="1"/>
</dbReference>
<sequence>MLSSITALVTLMAMAIVVTAQGSCGGIIGNGTFYTVKYYDTFTVVTSKDPYRPDINPEDYLLYCGLEDPNPPEFASIRSRFQIPLLRVAVGQNATGSFLELLGQREKIVRISKPDGLISPCLQALTKNQTIGVFDNADPNAYIGIDGAFVDRQHTSQDKDIWIPNAEVDPIERLAFIKPVSLFFGQGQRGEDVFSKIKTGYEDIRDTAKQIDQSHKKRIGWVQYDSGSGRWELVNTLFVRTIIRDAGGVSFPLSGGLDQETIHLQPQEMKDLVRNSHIIIDQSDINAFPSIPSRFQSWLRLAGFASNEDTLVLSDHQVYSLDSTRNFRGSTDYFYRPAVRPDLLLRDLIRAQYSNYNPKVNYTMTFLNRGFSYEAKAATVLTEADCDKPVYNDEPIVPFVDPIFTGDGRVTAPPTGSGPYGGGSPSNQGGSGSGGGSSKTGIIVAVVVVAVLVGAGFAFAFFKWSKRAKEDRFIELEEEMNNEIPLH</sequence>
<comment type="caution">
    <text evidence="4">The sequence shown here is derived from an EMBL/GenBank/DDBJ whole genome shotgun (WGS) entry which is preliminary data.</text>
</comment>
<keyword evidence="2" id="KW-1133">Transmembrane helix</keyword>
<keyword evidence="5" id="KW-1185">Reference proteome</keyword>
<dbReference type="OrthoDB" id="409848at2759"/>
<name>A0A9P6G2E9_9FUNG</name>
<keyword evidence="2" id="KW-0472">Membrane</keyword>
<organism evidence="4 5">
    <name type="scientific">Lunasporangiospora selenospora</name>
    <dbReference type="NCBI Taxonomy" id="979761"/>
    <lineage>
        <taxon>Eukaryota</taxon>
        <taxon>Fungi</taxon>
        <taxon>Fungi incertae sedis</taxon>
        <taxon>Mucoromycota</taxon>
        <taxon>Mortierellomycotina</taxon>
        <taxon>Mortierellomycetes</taxon>
        <taxon>Mortierellales</taxon>
        <taxon>Mortierellaceae</taxon>
        <taxon>Lunasporangiospora</taxon>
    </lineage>
</organism>
<protein>
    <submittedName>
        <fullName evidence="4">Uncharacterized protein</fullName>
    </submittedName>
</protein>
<feature type="chain" id="PRO_5040112088" evidence="3">
    <location>
        <begin position="21"/>
        <end position="487"/>
    </location>
</feature>
<keyword evidence="3" id="KW-0732">Signal</keyword>
<feature type="compositionally biased region" description="Gly residues" evidence="1">
    <location>
        <begin position="418"/>
        <end position="435"/>
    </location>
</feature>
<dbReference type="PANTHER" id="PTHR38360:SF1">
    <property type="entry name" value="F12P19.7"/>
    <property type="match status" value="1"/>
</dbReference>